<keyword evidence="2" id="KW-0812">Transmembrane</keyword>
<protein>
    <submittedName>
        <fullName evidence="3">Uncharacterized protein</fullName>
    </submittedName>
</protein>
<name>A0A839S6S9_9PSEU</name>
<dbReference type="Proteomes" id="UP000550714">
    <property type="component" value="Unassembled WGS sequence"/>
</dbReference>
<evidence type="ECO:0000313" key="4">
    <source>
        <dbReference type="Proteomes" id="UP000550714"/>
    </source>
</evidence>
<keyword evidence="4" id="KW-1185">Reference proteome</keyword>
<organism evidence="3 4">
    <name type="scientific">Prauserella isguenensis</name>
    <dbReference type="NCBI Taxonomy" id="1470180"/>
    <lineage>
        <taxon>Bacteria</taxon>
        <taxon>Bacillati</taxon>
        <taxon>Actinomycetota</taxon>
        <taxon>Actinomycetes</taxon>
        <taxon>Pseudonocardiales</taxon>
        <taxon>Pseudonocardiaceae</taxon>
        <taxon>Prauserella</taxon>
    </lineage>
</organism>
<proteinExistence type="predicted"/>
<keyword evidence="2" id="KW-0472">Membrane</keyword>
<comment type="caution">
    <text evidence="3">The sequence shown here is derived from an EMBL/GenBank/DDBJ whole genome shotgun (WGS) entry which is preliminary data.</text>
</comment>
<sequence>MGKRRQRMWPPCQCGEASSHSEQMPACGRATCLRRWWTLVGLPSLLALAVLITAGMLLGSDHIDDCPGGTIDKGAGICVEAGSG</sequence>
<gene>
    <name evidence="3" type="ORF">FHS23_003734</name>
</gene>
<evidence type="ECO:0000313" key="3">
    <source>
        <dbReference type="EMBL" id="MBB3052700.1"/>
    </source>
</evidence>
<reference evidence="3 4" key="1">
    <citation type="submission" date="2020-08" db="EMBL/GenBank/DDBJ databases">
        <title>Genomic Encyclopedia of Type Strains, Phase III (KMG-III): the genomes of soil and plant-associated and newly described type strains.</title>
        <authorList>
            <person name="Whitman W."/>
        </authorList>
    </citation>
    <scope>NUCLEOTIDE SEQUENCE [LARGE SCALE GENOMIC DNA]</scope>
    <source>
        <strain evidence="3 4">CECT 8577</strain>
    </source>
</reference>
<feature type="transmembrane region" description="Helical" evidence="2">
    <location>
        <begin position="36"/>
        <end position="58"/>
    </location>
</feature>
<evidence type="ECO:0000256" key="1">
    <source>
        <dbReference type="SAM" id="MobiDB-lite"/>
    </source>
</evidence>
<keyword evidence="2" id="KW-1133">Transmembrane helix</keyword>
<dbReference type="RefSeq" id="WP_183657334.1">
    <property type="nucleotide sequence ID" value="NZ_JACHWU010000004.1"/>
</dbReference>
<evidence type="ECO:0000256" key="2">
    <source>
        <dbReference type="SAM" id="Phobius"/>
    </source>
</evidence>
<dbReference type="AlphaFoldDB" id="A0A839S6S9"/>
<feature type="region of interest" description="Disordered" evidence="1">
    <location>
        <begin position="1"/>
        <end position="20"/>
    </location>
</feature>
<dbReference type="EMBL" id="JACHWU010000004">
    <property type="protein sequence ID" value="MBB3052700.1"/>
    <property type="molecule type" value="Genomic_DNA"/>
</dbReference>
<accession>A0A839S6S9</accession>